<name>A0A3S5BSQ2_9PLAT</name>
<gene>
    <name evidence="1" type="ORF">PXEA_LOCUS31380</name>
</gene>
<reference evidence="1" key="1">
    <citation type="submission" date="2018-11" db="EMBL/GenBank/DDBJ databases">
        <authorList>
            <consortium name="Pathogen Informatics"/>
        </authorList>
    </citation>
    <scope>NUCLEOTIDE SEQUENCE</scope>
</reference>
<sequence length="362" mass="39800">MQHWQRLATPSLTEALFDQPPPGILTRTANRNQSILSVSTHTPTSAINNLTSTTMLGSNPIDVASAISTSNSKINEKASFACEWTPSSYQTSSMPTEEKPYSKPRPAILRLNPDLMPDWSSEPRLPVATTEPRGRARRRINDHLDKVVKNEEPGTLCLPNFASTRELSLPPCLSVSAPFKMLLIFFRTADILIGRSRPDLLNKLNSNLDHRAQTEISRPPNQLVLTSRIIEEGLGPKSFGQMEAEVDELRSGTLSTSNSEDSDLANTCTFLQSVGLKSGVELGKTSLLDLLTERLVANGFSLASLMSSLLQEKFSPTSHSTESFDKVKELTQFTDEPDIQIPSLQEAESIELCVEAYSTPQA</sequence>
<organism evidence="1 2">
    <name type="scientific">Protopolystoma xenopodis</name>
    <dbReference type="NCBI Taxonomy" id="117903"/>
    <lineage>
        <taxon>Eukaryota</taxon>
        <taxon>Metazoa</taxon>
        <taxon>Spiralia</taxon>
        <taxon>Lophotrochozoa</taxon>
        <taxon>Platyhelminthes</taxon>
        <taxon>Monogenea</taxon>
        <taxon>Polyopisthocotylea</taxon>
        <taxon>Polystomatidea</taxon>
        <taxon>Polystomatidae</taxon>
        <taxon>Protopolystoma</taxon>
    </lineage>
</organism>
<dbReference type="Proteomes" id="UP000784294">
    <property type="component" value="Unassembled WGS sequence"/>
</dbReference>
<accession>A0A3S5BSQ2</accession>
<dbReference type="EMBL" id="CAAALY010256424">
    <property type="protein sequence ID" value="VEL37940.1"/>
    <property type="molecule type" value="Genomic_DNA"/>
</dbReference>
<comment type="caution">
    <text evidence="1">The sequence shown here is derived from an EMBL/GenBank/DDBJ whole genome shotgun (WGS) entry which is preliminary data.</text>
</comment>
<evidence type="ECO:0000313" key="2">
    <source>
        <dbReference type="Proteomes" id="UP000784294"/>
    </source>
</evidence>
<proteinExistence type="predicted"/>
<protein>
    <submittedName>
        <fullName evidence="1">Uncharacterized protein</fullName>
    </submittedName>
</protein>
<dbReference type="AlphaFoldDB" id="A0A3S5BSQ2"/>
<keyword evidence="2" id="KW-1185">Reference proteome</keyword>
<dbReference type="OrthoDB" id="10067624at2759"/>
<evidence type="ECO:0000313" key="1">
    <source>
        <dbReference type="EMBL" id="VEL37940.1"/>
    </source>
</evidence>